<evidence type="ECO:0000256" key="2">
    <source>
        <dbReference type="ARBA" id="ARBA00022679"/>
    </source>
</evidence>
<evidence type="ECO:0000256" key="6">
    <source>
        <dbReference type="ARBA" id="ARBA00023157"/>
    </source>
</evidence>
<dbReference type="AlphaFoldDB" id="A0A9D1TS49"/>
<dbReference type="Gene3D" id="3.30.420.40">
    <property type="match status" value="2"/>
</dbReference>
<evidence type="ECO:0000259" key="8">
    <source>
        <dbReference type="Pfam" id="PF00370"/>
    </source>
</evidence>
<comment type="caution">
    <text evidence="10">The sequence shown here is derived from an EMBL/GenBank/DDBJ whole genome shotgun (WGS) entry which is preliminary data.</text>
</comment>
<name>A0A9D1TS49_9FIRM</name>
<dbReference type="PANTHER" id="PTHR10196">
    <property type="entry name" value="SUGAR KINASE"/>
    <property type="match status" value="1"/>
</dbReference>
<sequence>MRYLAIDIGASSGRHIVAEMRGGKLALEEVYRFPNGPVRTADGLVWDFNGLYAHVLEGLKKAGELGKRPDCVGIDTWAVDYALLGKSGEIVGPVYCYRDGRGGKAAAKLHEKLPFAELYARTGIQYQPFNTVYQLYADKLAGRLEKATAMVMLPDLLHYGLTGACVQEYTNATSTGMVNAVTRDWDGDILEAAGIPRSLLGDIVQPGCEVGRFSDDVKAYVGYDAAVMLPATHDTASAVLAAPVERGSPYISSGTWSLLGCEQPYAHTDAAAMAGNWSNEGSVNGEFRLQKNIMGLWVIQQVRHELGDRYSFAQLAEMARAHPTDRRIDINGERYLAPKSMLDEIFSEAGNMAAGETAYCVFASLADCYAESVRELEALTGKRYPAINVIGGGANNRLLCELTAAATGKRIVAGPAEGTATGNVIMQMIGTGELTDIAAARAVVKDSFDITEV</sequence>
<evidence type="ECO:0000256" key="1">
    <source>
        <dbReference type="ARBA" id="ARBA00009156"/>
    </source>
</evidence>
<keyword evidence="5" id="KW-0067">ATP-binding</keyword>
<dbReference type="Pfam" id="PF02782">
    <property type="entry name" value="FGGY_C"/>
    <property type="match status" value="1"/>
</dbReference>
<keyword evidence="3" id="KW-0547">Nucleotide-binding</keyword>
<feature type="domain" description="Carbohydrate kinase FGGY N-terminal" evidence="8">
    <location>
        <begin position="3"/>
        <end position="240"/>
    </location>
</feature>
<dbReference type="GO" id="GO:0006071">
    <property type="term" value="P:glycerol metabolic process"/>
    <property type="evidence" value="ECO:0007669"/>
    <property type="project" value="TreeGrafter"/>
</dbReference>
<reference evidence="10" key="2">
    <citation type="submission" date="2021-04" db="EMBL/GenBank/DDBJ databases">
        <authorList>
            <person name="Gilroy R."/>
        </authorList>
    </citation>
    <scope>NUCLEOTIDE SEQUENCE</scope>
    <source>
        <strain evidence="10">12435</strain>
    </source>
</reference>
<protein>
    <submittedName>
        <fullName evidence="10">Rhamnulokinase</fullName>
    </submittedName>
</protein>
<dbReference type="GO" id="GO:0005829">
    <property type="term" value="C:cytosol"/>
    <property type="evidence" value="ECO:0007669"/>
    <property type="project" value="TreeGrafter"/>
</dbReference>
<evidence type="ECO:0000256" key="4">
    <source>
        <dbReference type="ARBA" id="ARBA00022777"/>
    </source>
</evidence>
<evidence type="ECO:0000256" key="5">
    <source>
        <dbReference type="ARBA" id="ARBA00022840"/>
    </source>
</evidence>
<dbReference type="GO" id="GO:0005524">
    <property type="term" value="F:ATP binding"/>
    <property type="evidence" value="ECO:0007669"/>
    <property type="project" value="UniProtKB-KW"/>
</dbReference>
<organism evidence="10 11">
    <name type="scientific">Candidatus Protoclostridium stercorigallinarum</name>
    <dbReference type="NCBI Taxonomy" id="2838741"/>
    <lineage>
        <taxon>Bacteria</taxon>
        <taxon>Bacillati</taxon>
        <taxon>Bacillota</taxon>
        <taxon>Clostridia</taxon>
        <taxon>Candidatus Protoclostridium</taxon>
    </lineage>
</organism>
<evidence type="ECO:0000259" key="9">
    <source>
        <dbReference type="Pfam" id="PF02782"/>
    </source>
</evidence>
<evidence type="ECO:0000313" key="10">
    <source>
        <dbReference type="EMBL" id="HIW02902.1"/>
    </source>
</evidence>
<proteinExistence type="inferred from homology"/>
<keyword evidence="4" id="KW-0418">Kinase</keyword>
<dbReference type="InterPro" id="IPR018485">
    <property type="entry name" value="FGGY_C"/>
</dbReference>
<gene>
    <name evidence="10" type="ORF">H9892_06140</name>
</gene>
<dbReference type="Pfam" id="PF00370">
    <property type="entry name" value="FGGY_N"/>
    <property type="match status" value="1"/>
</dbReference>
<dbReference type="Proteomes" id="UP000823990">
    <property type="component" value="Unassembled WGS sequence"/>
</dbReference>
<dbReference type="PANTHER" id="PTHR10196:SF93">
    <property type="entry name" value="L-RHAMNULOKINASE"/>
    <property type="match status" value="1"/>
</dbReference>
<dbReference type="GO" id="GO:0008993">
    <property type="term" value="F:rhamnulokinase activity"/>
    <property type="evidence" value="ECO:0007669"/>
    <property type="project" value="InterPro"/>
</dbReference>
<comment type="similarity">
    <text evidence="1">Belongs to the FGGY kinase family.</text>
</comment>
<dbReference type="GO" id="GO:0019301">
    <property type="term" value="P:rhamnose catabolic process"/>
    <property type="evidence" value="ECO:0007669"/>
    <property type="project" value="InterPro"/>
</dbReference>
<reference evidence="10" key="1">
    <citation type="journal article" date="2021" name="PeerJ">
        <title>Extensive microbial diversity within the chicken gut microbiome revealed by metagenomics and culture.</title>
        <authorList>
            <person name="Gilroy R."/>
            <person name="Ravi A."/>
            <person name="Getino M."/>
            <person name="Pursley I."/>
            <person name="Horton D.L."/>
            <person name="Alikhan N.F."/>
            <person name="Baker D."/>
            <person name="Gharbi K."/>
            <person name="Hall N."/>
            <person name="Watson M."/>
            <person name="Adriaenssens E.M."/>
            <person name="Foster-Nyarko E."/>
            <person name="Jarju S."/>
            <person name="Secka A."/>
            <person name="Antonio M."/>
            <person name="Oren A."/>
            <person name="Chaudhuri R.R."/>
            <person name="La Ragione R."/>
            <person name="Hildebrand F."/>
            <person name="Pallen M.J."/>
        </authorList>
    </citation>
    <scope>NUCLEOTIDE SEQUENCE</scope>
    <source>
        <strain evidence="10">12435</strain>
    </source>
</reference>
<accession>A0A9D1TS49</accession>
<dbReference type="CDD" id="cd07771">
    <property type="entry name" value="ASKHA_NBD_FGGY_RhaB-like"/>
    <property type="match status" value="1"/>
</dbReference>
<dbReference type="InterPro" id="IPR018484">
    <property type="entry name" value="FGGY_N"/>
</dbReference>
<keyword evidence="2" id="KW-0808">Transferase</keyword>
<dbReference type="EMBL" id="DXHS01000098">
    <property type="protein sequence ID" value="HIW02902.1"/>
    <property type="molecule type" value="Genomic_DNA"/>
</dbReference>
<keyword evidence="7" id="KW-0684">Rhamnose metabolism</keyword>
<evidence type="ECO:0000256" key="7">
    <source>
        <dbReference type="ARBA" id="ARBA00023308"/>
    </source>
</evidence>
<feature type="domain" description="Carbohydrate kinase FGGY C-terminal" evidence="9">
    <location>
        <begin position="250"/>
        <end position="429"/>
    </location>
</feature>
<evidence type="ECO:0000256" key="3">
    <source>
        <dbReference type="ARBA" id="ARBA00022741"/>
    </source>
</evidence>
<keyword evidence="6" id="KW-1015">Disulfide bond</keyword>
<dbReference type="SUPFAM" id="SSF53067">
    <property type="entry name" value="Actin-like ATPase domain"/>
    <property type="match status" value="2"/>
</dbReference>
<dbReference type="InterPro" id="IPR013449">
    <property type="entry name" value="Rhamnulokinase"/>
</dbReference>
<dbReference type="GO" id="GO:0004370">
    <property type="term" value="F:glycerol kinase activity"/>
    <property type="evidence" value="ECO:0007669"/>
    <property type="project" value="TreeGrafter"/>
</dbReference>
<dbReference type="InterPro" id="IPR043129">
    <property type="entry name" value="ATPase_NBD"/>
</dbReference>
<evidence type="ECO:0000313" key="11">
    <source>
        <dbReference type="Proteomes" id="UP000823990"/>
    </source>
</evidence>